<dbReference type="EMBL" id="QWLB01000012">
    <property type="protein sequence ID" value="RIH92933.1"/>
    <property type="molecule type" value="Genomic_DNA"/>
</dbReference>
<evidence type="ECO:0000313" key="2">
    <source>
        <dbReference type="EMBL" id="RIH92933.1"/>
    </source>
</evidence>
<reference evidence="2 3" key="1">
    <citation type="submission" date="2018-08" db="EMBL/GenBank/DDBJ databases">
        <title>Meiothermus granaticius genome AF-68 sequencing project.</title>
        <authorList>
            <person name="Da Costa M.S."/>
            <person name="Albuquerque L."/>
            <person name="Raposo P."/>
            <person name="Froufe H.J.C."/>
            <person name="Barroso C.S."/>
            <person name="Egas C."/>
        </authorList>
    </citation>
    <scope>NUCLEOTIDE SEQUENCE [LARGE SCALE GENOMIC DNA]</scope>
    <source>
        <strain evidence="2 3">AF-68</strain>
    </source>
</reference>
<gene>
    <name evidence="2" type="ORF">Mgrana_01208</name>
</gene>
<feature type="region of interest" description="Disordered" evidence="1">
    <location>
        <begin position="1"/>
        <end position="22"/>
    </location>
</feature>
<evidence type="ECO:0000313" key="3">
    <source>
        <dbReference type="Proteomes" id="UP000266178"/>
    </source>
</evidence>
<organism evidence="2 3">
    <name type="scientific">Meiothermus granaticius NBRC 107808</name>
    <dbReference type="NCBI Taxonomy" id="1227551"/>
    <lineage>
        <taxon>Bacteria</taxon>
        <taxon>Thermotogati</taxon>
        <taxon>Deinococcota</taxon>
        <taxon>Deinococci</taxon>
        <taxon>Thermales</taxon>
        <taxon>Thermaceae</taxon>
        <taxon>Meiothermus</taxon>
    </lineage>
</organism>
<protein>
    <submittedName>
        <fullName evidence="2">Uncharacterized protein</fullName>
    </submittedName>
</protein>
<proteinExistence type="predicted"/>
<dbReference type="AlphaFoldDB" id="A0A399FA07"/>
<name>A0A399FA07_9DEIN</name>
<accession>A0A399FA07</accession>
<evidence type="ECO:0000256" key="1">
    <source>
        <dbReference type="SAM" id="MobiDB-lite"/>
    </source>
</evidence>
<keyword evidence="3" id="KW-1185">Reference proteome</keyword>
<sequence length="209" mass="23402">MSAICNKDPNPRPVPNRNLINPTSEGASLSEITEYEVEQGSAALANSLRYIFSAISAIELHVTPMVPSYFEAALESCRTAIYHYKMVSKIDPNRGSDTKEQIAIRSLDLSNALERWSKHWLIPDLLHVAQELELAASSGQPAKLLEVFTSRLQNATEYLEKLVTSPIIMDNRTLQWNTWVVTSLLVETMIAGQMVAIINREAQEKMESI</sequence>
<dbReference type="Proteomes" id="UP000266178">
    <property type="component" value="Unassembled WGS sequence"/>
</dbReference>
<comment type="caution">
    <text evidence="2">The sequence shown here is derived from an EMBL/GenBank/DDBJ whole genome shotgun (WGS) entry which is preliminary data.</text>
</comment>
<dbReference type="RefSeq" id="WP_147021139.1">
    <property type="nucleotide sequence ID" value="NZ_BJXM01000006.1"/>
</dbReference>